<dbReference type="AlphaFoldDB" id="A0A643MEW9"/>
<evidence type="ECO:0000256" key="2">
    <source>
        <dbReference type="SAM" id="MobiDB-lite"/>
    </source>
</evidence>
<dbReference type="NCBIfam" id="TIGR01554">
    <property type="entry name" value="major_cap_HK97"/>
    <property type="match status" value="1"/>
</dbReference>
<proteinExistence type="predicted"/>
<feature type="compositionally biased region" description="Acidic residues" evidence="2">
    <location>
        <begin position="58"/>
        <end position="76"/>
    </location>
</feature>
<name>A0A643MEW9_BACTU</name>
<dbReference type="SUPFAM" id="SSF56563">
    <property type="entry name" value="Major capsid protein gp5"/>
    <property type="match status" value="1"/>
</dbReference>
<feature type="domain" description="Phage capsid-like C-terminal" evidence="3">
    <location>
        <begin position="162"/>
        <end position="437"/>
    </location>
</feature>
<dbReference type="Gene3D" id="3.30.2400.10">
    <property type="entry name" value="Major capsid protein gp5"/>
    <property type="match status" value="1"/>
</dbReference>
<protein>
    <submittedName>
        <fullName evidence="4">Phage major capsid protein</fullName>
    </submittedName>
</protein>
<comment type="subcellular location">
    <subcellularLocation>
        <location evidence="1">Virion</location>
    </subcellularLocation>
</comment>
<dbReference type="Pfam" id="PF05065">
    <property type="entry name" value="Phage_capsid"/>
    <property type="match status" value="1"/>
</dbReference>
<evidence type="ECO:0000259" key="3">
    <source>
        <dbReference type="Pfam" id="PF05065"/>
    </source>
</evidence>
<dbReference type="EMBL" id="VLPO01000008">
    <property type="protein sequence ID" value="KAB1358395.1"/>
    <property type="molecule type" value="Genomic_DNA"/>
</dbReference>
<evidence type="ECO:0000256" key="1">
    <source>
        <dbReference type="ARBA" id="ARBA00004328"/>
    </source>
</evidence>
<dbReference type="InterPro" id="IPR024455">
    <property type="entry name" value="Phage_capsid"/>
</dbReference>
<reference evidence="4" key="1">
    <citation type="submission" date="2019-07" db="EMBL/GenBank/DDBJ databases">
        <title>Draft genome sequence of Bacillus thuringiensis strain PT02.</title>
        <authorList>
            <person name="Nguyen H."/>
            <person name="Nguyen L.N."/>
            <person name="Nguyen H.T.T."/>
            <person name="Nguyen D.V."/>
            <person name="Le H.T.T."/>
        </authorList>
    </citation>
    <scope>NUCLEOTIDE SEQUENCE</scope>
    <source>
        <strain evidence="4">PT02</strain>
    </source>
</reference>
<evidence type="ECO:0000313" key="4">
    <source>
        <dbReference type="EMBL" id="KAB1358395.1"/>
    </source>
</evidence>
<sequence>MNRQLLLALQKRSNERLVELRTQVENPELRAEDLPAIQEEIDEINKQLQEVADALANLEDDGEGDEGEGSGEDDEGGSSGDEGSSGSGEGGEGRSGNPEGTGGVSSEQRQAAMIAIKSALSTRNAVSTKARNKEIRSAFANFVVGNISEMEARSLGIEINNGSVTVPVEIAKEVITYAQEENLLRKYGSYVQTDADVKYPVLVKKASANVSKTERAKSGKEIPETDIEFDSIDLDPAEFDALATITKKLLKRTGVKIEQIVIDELKKAYVRKEINYMFNGNDEGNENPGALAKKAVAYYETTPVDLNKEGWSQVLYSQLVKLKGQPVTEVLKKAMWIINRAALTVLEDMTDKQGRPLLHEAQDGVGYKLLGHPVDFTDAADGTDPTKPVFYFGDFKAFHIQEVSGGMELQKLIEKFSGTNKVGFQIYNLIDGQLIYSPFEPAVYRYEVGATKPGA</sequence>
<dbReference type="InterPro" id="IPR054612">
    <property type="entry name" value="Phage_capsid-like_C"/>
</dbReference>
<feature type="compositionally biased region" description="Gly residues" evidence="2">
    <location>
        <begin position="77"/>
        <end position="103"/>
    </location>
</feature>
<dbReference type="RefSeq" id="WP_038413828.1">
    <property type="nucleotide sequence ID" value="NZ_CP116313.1"/>
</dbReference>
<feature type="region of interest" description="Disordered" evidence="2">
    <location>
        <begin position="52"/>
        <end position="109"/>
    </location>
</feature>
<organism evidence="4">
    <name type="scientific">Bacillus thuringiensis</name>
    <dbReference type="NCBI Taxonomy" id="1428"/>
    <lineage>
        <taxon>Bacteria</taxon>
        <taxon>Bacillati</taxon>
        <taxon>Bacillota</taxon>
        <taxon>Bacilli</taxon>
        <taxon>Bacillales</taxon>
        <taxon>Bacillaceae</taxon>
        <taxon>Bacillus</taxon>
        <taxon>Bacillus cereus group</taxon>
    </lineage>
</organism>
<comment type="caution">
    <text evidence="4">The sequence shown here is derived from an EMBL/GenBank/DDBJ whole genome shotgun (WGS) entry which is preliminary data.</text>
</comment>
<gene>
    <name evidence="4" type="ORF">FPG91_08625</name>
</gene>
<accession>A0A643MEW9</accession>